<proteinExistence type="predicted"/>
<gene>
    <name evidence="4" type="ORF">NCTC10661_06436</name>
</gene>
<feature type="region of interest" description="Disordered" evidence="1">
    <location>
        <begin position="320"/>
        <end position="343"/>
    </location>
</feature>
<feature type="transmembrane region" description="Helical" evidence="2">
    <location>
        <begin position="95"/>
        <end position="115"/>
    </location>
</feature>
<sequence length="343" mass="38562">MAPGRVRLKESVLSVTSSLVARQKPVADMKSRPSGVVFSLKLAVYVALIAHGMLFALSTYVILKIVGILLIGAMYAHGVELQHQALHYQGFRSKRLNMVFGVLLGMPMLVSFHAYQDSHLRHHRLLGTPENKEFFDYGDQYGASPVVNLGLWAWRLSMAAHYIQFAKNVAKLVVPGARFGDNPLVSRAIRRDHLLMVAAIALLAGVSVALHTWFAVWVWVVPLVFVAAPVHALVEMPEHYRCDLTSTDPFRNTRTIESNAFMTWFTNGNNYHVEHHMMPNLPIERLHDLHGAIGPRIRYYHRTYRQFYYALLRGRLSPRTVDDDADERAPDAEAAAPASTQSA</sequence>
<dbReference type="Proteomes" id="UP000250416">
    <property type="component" value="Unassembled WGS sequence"/>
</dbReference>
<feature type="transmembrane region" description="Helical" evidence="2">
    <location>
        <begin position="42"/>
        <end position="75"/>
    </location>
</feature>
<evidence type="ECO:0000259" key="3">
    <source>
        <dbReference type="Pfam" id="PF00487"/>
    </source>
</evidence>
<dbReference type="PANTHER" id="PTHR19353:SF19">
    <property type="entry name" value="DELTA(5) FATTY ACID DESATURASE C-RELATED"/>
    <property type="match status" value="1"/>
</dbReference>
<dbReference type="AlphaFoldDB" id="A0AAE8NKU2"/>
<dbReference type="PANTHER" id="PTHR19353">
    <property type="entry name" value="FATTY ACID DESATURASE 2"/>
    <property type="match status" value="1"/>
</dbReference>
<feature type="transmembrane region" description="Helical" evidence="2">
    <location>
        <begin position="193"/>
        <end position="210"/>
    </location>
</feature>
<evidence type="ECO:0000256" key="2">
    <source>
        <dbReference type="SAM" id="Phobius"/>
    </source>
</evidence>
<reference evidence="4 5" key="1">
    <citation type="submission" date="2018-06" db="EMBL/GenBank/DDBJ databases">
        <authorList>
            <consortium name="Pathogen Informatics"/>
            <person name="Doyle S."/>
        </authorList>
    </citation>
    <scope>NUCLEOTIDE SEQUENCE [LARGE SCALE GENOMIC DNA]</scope>
    <source>
        <strain evidence="4 5">NCTC10661</strain>
    </source>
</reference>
<dbReference type="GO" id="GO:0008610">
    <property type="term" value="P:lipid biosynthetic process"/>
    <property type="evidence" value="ECO:0007669"/>
    <property type="project" value="UniProtKB-ARBA"/>
</dbReference>
<keyword evidence="2" id="KW-0472">Membrane</keyword>
<dbReference type="GO" id="GO:0016020">
    <property type="term" value="C:membrane"/>
    <property type="evidence" value="ECO:0007669"/>
    <property type="project" value="TreeGrafter"/>
</dbReference>
<dbReference type="Pfam" id="PF00487">
    <property type="entry name" value="FA_desaturase"/>
    <property type="match status" value="1"/>
</dbReference>
<dbReference type="InterPro" id="IPR012171">
    <property type="entry name" value="Fatty_acid_desaturase"/>
</dbReference>
<evidence type="ECO:0000313" key="5">
    <source>
        <dbReference type="Proteomes" id="UP000250416"/>
    </source>
</evidence>
<dbReference type="EMBL" id="UARD01000049">
    <property type="protein sequence ID" value="SQA59029.1"/>
    <property type="molecule type" value="Genomic_DNA"/>
</dbReference>
<feature type="compositionally biased region" description="Low complexity" evidence="1">
    <location>
        <begin position="332"/>
        <end position="343"/>
    </location>
</feature>
<dbReference type="GO" id="GO:0016717">
    <property type="term" value="F:oxidoreductase activity, acting on paired donors, with oxidation of a pair of donors resulting in the reduction of molecular oxygen to two molecules of water"/>
    <property type="evidence" value="ECO:0007669"/>
    <property type="project" value="TreeGrafter"/>
</dbReference>
<feature type="transmembrane region" description="Helical" evidence="2">
    <location>
        <begin position="216"/>
        <end position="234"/>
    </location>
</feature>
<dbReference type="InterPro" id="IPR005804">
    <property type="entry name" value="FA_desaturase_dom"/>
</dbReference>
<organism evidence="4 5">
    <name type="scientific">Burkholderia cepacia</name>
    <name type="common">Pseudomonas cepacia</name>
    <dbReference type="NCBI Taxonomy" id="292"/>
    <lineage>
        <taxon>Bacteria</taxon>
        <taxon>Pseudomonadati</taxon>
        <taxon>Pseudomonadota</taxon>
        <taxon>Betaproteobacteria</taxon>
        <taxon>Burkholderiales</taxon>
        <taxon>Burkholderiaceae</taxon>
        <taxon>Burkholderia</taxon>
        <taxon>Burkholderia cepacia complex</taxon>
    </lineage>
</organism>
<keyword evidence="2" id="KW-1133">Transmembrane helix</keyword>
<evidence type="ECO:0000313" key="4">
    <source>
        <dbReference type="EMBL" id="SQA59029.1"/>
    </source>
</evidence>
<accession>A0AAE8NKU2</accession>
<name>A0AAE8NKU2_BURCE</name>
<keyword evidence="2" id="KW-0812">Transmembrane</keyword>
<feature type="domain" description="Fatty acid desaturase" evidence="3">
    <location>
        <begin position="66"/>
        <end position="307"/>
    </location>
</feature>
<comment type="caution">
    <text evidence="4">The sequence shown here is derived from an EMBL/GenBank/DDBJ whole genome shotgun (WGS) entry which is preliminary data.</text>
</comment>
<protein>
    <submittedName>
        <fullName evidence="4">Fatty acid desaturase</fullName>
    </submittedName>
</protein>
<evidence type="ECO:0000256" key="1">
    <source>
        <dbReference type="SAM" id="MobiDB-lite"/>
    </source>
</evidence>